<organism evidence="2 3">
    <name type="scientific">Microlunatus soli</name>
    <dbReference type="NCBI Taxonomy" id="630515"/>
    <lineage>
        <taxon>Bacteria</taxon>
        <taxon>Bacillati</taxon>
        <taxon>Actinomycetota</taxon>
        <taxon>Actinomycetes</taxon>
        <taxon>Propionibacteriales</taxon>
        <taxon>Propionibacteriaceae</taxon>
        <taxon>Microlunatus</taxon>
    </lineage>
</organism>
<name>A0A1H1VFK2_9ACTN</name>
<dbReference type="AlphaFoldDB" id="A0A1H1VFK2"/>
<keyword evidence="3" id="KW-1185">Reference proteome</keyword>
<dbReference type="Gene3D" id="3.20.20.100">
    <property type="entry name" value="NADP-dependent oxidoreductase domain"/>
    <property type="match status" value="1"/>
</dbReference>
<dbReference type="Pfam" id="PF00248">
    <property type="entry name" value="Aldo_ket_red"/>
    <property type="match status" value="1"/>
</dbReference>
<reference evidence="2 3" key="1">
    <citation type="submission" date="2016-10" db="EMBL/GenBank/DDBJ databases">
        <authorList>
            <person name="de Groot N.N."/>
        </authorList>
    </citation>
    <scope>NUCLEOTIDE SEQUENCE [LARGE SCALE GENOMIC DNA]</scope>
    <source>
        <strain evidence="2 3">DSM 21800</strain>
    </source>
</reference>
<dbReference type="RefSeq" id="WP_091526356.1">
    <property type="nucleotide sequence ID" value="NZ_LT629772.1"/>
</dbReference>
<dbReference type="EMBL" id="LT629772">
    <property type="protein sequence ID" value="SDS83503.1"/>
    <property type="molecule type" value="Genomic_DNA"/>
</dbReference>
<dbReference type="Proteomes" id="UP000199103">
    <property type="component" value="Chromosome I"/>
</dbReference>
<dbReference type="InterPro" id="IPR036812">
    <property type="entry name" value="NAD(P)_OxRdtase_dom_sf"/>
</dbReference>
<gene>
    <name evidence="2" type="ORF">SAMN04489812_3192</name>
</gene>
<dbReference type="OrthoDB" id="3664926at2"/>
<evidence type="ECO:0000313" key="3">
    <source>
        <dbReference type="Proteomes" id="UP000199103"/>
    </source>
</evidence>
<evidence type="ECO:0000313" key="2">
    <source>
        <dbReference type="EMBL" id="SDS83503.1"/>
    </source>
</evidence>
<evidence type="ECO:0000259" key="1">
    <source>
        <dbReference type="Pfam" id="PF00248"/>
    </source>
</evidence>
<sequence>MDTASPATAPRSLGAEGSPVSAIGFGCWAIGGPHWRNGDPIGWGEVDDDESIAAVRAALDAGITFFDTADVYGCGHSERVLARALKGHRDEVVIATKFGYTYDEERRESPGTDASPDYIRRACEASLRRLDADVLDLYQFHLGGEDLSSAAAVRDTLEDLVSEGKIKAYGWSTDDPERAAFFAEGEHCKAIQQAFNVLGGNEDTLAVAERDGLASIVRGPLGMGLLTGRMDRDTTFSDSDVRRGWDFSGSHGDQLGKLERIRDILTADGRTLAQGSLGWLLARSPAFVPIPGIRTVAQAEENAGVLAVGPLSSDQLAEIDTVLQAAD</sequence>
<dbReference type="SUPFAM" id="SSF51430">
    <property type="entry name" value="NAD(P)-linked oxidoreductase"/>
    <property type="match status" value="1"/>
</dbReference>
<dbReference type="PANTHER" id="PTHR43312:SF1">
    <property type="entry name" value="NADP-DEPENDENT OXIDOREDUCTASE DOMAIN-CONTAINING PROTEIN"/>
    <property type="match status" value="1"/>
</dbReference>
<dbReference type="CDD" id="cd19086">
    <property type="entry name" value="AKR_AKR11C1"/>
    <property type="match status" value="1"/>
</dbReference>
<dbReference type="PANTHER" id="PTHR43312">
    <property type="entry name" value="D-THREO-ALDOSE 1-DEHYDROGENASE"/>
    <property type="match status" value="1"/>
</dbReference>
<dbReference type="STRING" id="630515.SAMN04489812_3192"/>
<feature type="domain" description="NADP-dependent oxidoreductase" evidence="1">
    <location>
        <begin position="23"/>
        <end position="322"/>
    </location>
</feature>
<dbReference type="InterPro" id="IPR023210">
    <property type="entry name" value="NADP_OxRdtase_dom"/>
</dbReference>
<protein>
    <submittedName>
        <fullName evidence="2">Predicted oxidoreductase</fullName>
    </submittedName>
</protein>
<accession>A0A1H1VFK2</accession>
<dbReference type="InterPro" id="IPR053135">
    <property type="entry name" value="AKR2_Oxidoreductase"/>
</dbReference>
<proteinExistence type="predicted"/>